<evidence type="ECO:0000313" key="11">
    <source>
        <dbReference type="EMBL" id="CAA6827076.1"/>
    </source>
</evidence>
<evidence type="ECO:0000256" key="5">
    <source>
        <dbReference type="ARBA" id="ARBA00023244"/>
    </source>
</evidence>
<keyword evidence="4 9" id="KW-0456">Lyase</keyword>
<dbReference type="Gene3D" id="3.40.50.10090">
    <property type="match status" value="2"/>
</dbReference>
<sequence>MEISATTPSHLHEIDIKQLDVVIFISANAVTFSQNHFNLSQFPSACSIAAIGEKTTRTLSSSGYTVDLIADPPFNSEALLASPSMQNIQGQRILIIKGCDGRKTLENTLKSRGARVKTYDVYERKIATHSVKSVNSICNSSQIDIIAITSFDSANYLFDFFRDCVVFKHKPLLVGSQRIADALTDMNIANPLVIAKNPSDECMLETLIKWIKNR</sequence>
<dbReference type="InterPro" id="IPR036108">
    <property type="entry name" value="4pyrrol_syn_uPrphyn_synt_sf"/>
</dbReference>
<keyword evidence="5 9" id="KW-0627">Porphyrin biosynthesis</keyword>
<evidence type="ECO:0000256" key="6">
    <source>
        <dbReference type="ARBA" id="ARBA00037589"/>
    </source>
</evidence>
<accession>A0A6S6UGH2</accession>
<dbReference type="GO" id="GO:0006782">
    <property type="term" value="P:protoporphyrinogen IX biosynthetic process"/>
    <property type="evidence" value="ECO:0007669"/>
    <property type="project" value="UniProtKB-UniRule"/>
</dbReference>
<dbReference type="GO" id="GO:0004852">
    <property type="term" value="F:uroporphyrinogen-III synthase activity"/>
    <property type="evidence" value="ECO:0007669"/>
    <property type="project" value="UniProtKB-UniRule"/>
</dbReference>
<dbReference type="InterPro" id="IPR003754">
    <property type="entry name" value="4pyrrol_synth_uPrphyn_synth"/>
</dbReference>
<comment type="function">
    <text evidence="6 9">Catalyzes cyclization of the linear tetrapyrrole, hydroxymethylbilane, to the macrocyclic uroporphyrinogen III.</text>
</comment>
<comment type="catalytic activity">
    <reaction evidence="8 9">
        <text>hydroxymethylbilane = uroporphyrinogen III + H2O</text>
        <dbReference type="Rhea" id="RHEA:18965"/>
        <dbReference type="ChEBI" id="CHEBI:15377"/>
        <dbReference type="ChEBI" id="CHEBI:57308"/>
        <dbReference type="ChEBI" id="CHEBI:57845"/>
        <dbReference type="EC" id="4.2.1.75"/>
    </reaction>
</comment>
<dbReference type="AlphaFoldDB" id="A0A6S6UGH2"/>
<evidence type="ECO:0000259" key="10">
    <source>
        <dbReference type="Pfam" id="PF02602"/>
    </source>
</evidence>
<dbReference type="CDD" id="cd06578">
    <property type="entry name" value="HemD"/>
    <property type="match status" value="1"/>
</dbReference>
<evidence type="ECO:0000256" key="3">
    <source>
        <dbReference type="ARBA" id="ARBA00013109"/>
    </source>
</evidence>
<evidence type="ECO:0000256" key="9">
    <source>
        <dbReference type="RuleBase" id="RU366031"/>
    </source>
</evidence>
<evidence type="ECO:0000256" key="4">
    <source>
        <dbReference type="ARBA" id="ARBA00023239"/>
    </source>
</evidence>
<evidence type="ECO:0000256" key="1">
    <source>
        <dbReference type="ARBA" id="ARBA00004772"/>
    </source>
</evidence>
<name>A0A6S6UGH2_9GAMM</name>
<dbReference type="SUPFAM" id="SSF69618">
    <property type="entry name" value="HemD-like"/>
    <property type="match status" value="1"/>
</dbReference>
<protein>
    <recommendedName>
        <fullName evidence="7 9">Uroporphyrinogen-III synthase</fullName>
        <ecNumber evidence="3 9">4.2.1.75</ecNumber>
    </recommendedName>
</protein>
<feature type="domain" description="Tetrapyrrole biosynthesis uroporphyrinogen III synthase" evidence="10">
    <location>
        <begin position="12"/>
        <end position="204"/>
    </location>
</feature>
<gene>
    <name evidence="11" type="ORF">HELGO_WM8345</name>
</gene>
<dbReference type="EC" id="4.2.1.75" evidence="3 9"/>
<organism evidence="11">
    <name type="scientific">uncultured Thiotrichaceae bacterium</name>
    <dbReference type="NCBI Taxonomy" id="298394"/>
    <lineage>
        <taxon>Bacteria</taxon>
        <taxon>Pseudomonadati</taxon>
        <taxon>Pseudomonadota</taxon>
        <taxon>Gammaproteobacteria</taxon>
        <taxon>Thiotrichales</taxon>
        <taxon>Thiotrichaceae</taxon>
        <taxon>environmental samples</taxon>
    </lineage>
</organism>
<dbReference type="InterPro" id="IPR039793">
    <property type="entry name" value="UROS/Hem4"/>
</dbReference>
<dbReference type="UniPathway" id="UPA00251">
    <property type="reaction ID" value="UER00320"/>
</dbReference>
<dbReference type="PANTHER" id="PTHR38042">
    <property type="entry name" value="UROPORPHYRINOGEN-III SYNTHASE, CHLOROPLASTIC"/>
    <property type="match status" value="1"/>
</dbReference>
<comment type="pathway">
    <text evidence="1 9">Porphyrin-containing compound metabolism; protoporphyrin-IX biosynthesis; coproporphyrinogen-III from 5-aminolevulinate: step 3/4.</text>
</comment>
<evidence type="ECO:0000256" key="7">
    <source>
        <dbReference type="ARBA" id="ARBA00040167"/>
    </source>
</evidence>
<dbReference type="Pfam" id="PF02602">
    <property type="entry name" value="HEM4"/>
    <property type="match status" value="1"/>
</dbReference>
<evidence type="ECO:0000256" key="2">
    <source>
        <dbReference type="ARBA" id="ARBA00008133"/>
    </source>
</evidence>
<evidence type="ECO:0000256" key="8">
    <source>
        <dbReference type="ARBA" id="ARBA00048617"/>
    </source>
</evidence>
<comment type="similarity">
    <text evidence="2 9">Belongs to the uroporphyrinogen-III synthase family.</text>
</comment>
<reference evidence="11" key="1">
    <citation type="submission" date="2020-01" db="EMBL/GenBank/DDBJ databases">
        <authorList>
            <person name="Meier V. D."/>
            <person name="Meier V D."/>
        </authorList>
    </citation>
    <scope>NUCLEOTIDE SEQUENCE</scope>
    <source>
        <strain evidence="11">HLG_WM_MAG_07</strain>
    </source>
</reference>
<dbReference type="PANTHER" id="PTHR38042:SF1">
    <property type="entry name" value="UROPORPHYRINOGEN-III SYNTHASE, CHLOROPLASTIC"/>
    <property type="match status" value="1"/>
</dbReference>
<dbReference type="GO" id="GO:0006780">
    <property type="term" value="P:uroporphyrinogen III biosynthetic process"/>
    <property type="evidence" value="ECO:0007669"/>
    <property type="project" value="UniProtKB-UniRule"/>
</dbReference>
<proteinExistence type="inferred from homology"/>
<dbReference type="EMBL" id="CACVAY010000139">
    <property type="protein sequence ID" value="CAA6827076.1"/>
    <property type="molecule type" value="Genomic_DNA"/>
</dbReference>